<keyword evidence="2" id="KW-1185">Reference proteome</keyword>
<proteinExistence type="predicted"/>
<comment type="caution">
    <text evidence="1">The sequence shown here is derived from an EMBL/GenBank/DDBJ whole genome shotgun (WGS) entry which is preliminary data.</text>
</comment>
<evidence type="ECO:0000313" key="1">
    <source>
        <dbReference type="EMBL" id="OQE90382.1"/>
    </source>
</evidence>
<sequence>MSLVIPGKRLGYQATSTKRLDIVAQEQSQWVTGDEAQMLNVEEGEADSCLERRAVIVTVTVPGEVGQRSWQSIGSTNIF</sequence>
<reference evidence="2" key="1">
    <citation type="journal article" date="2017" name="Nat. Microbiol.">
        <title>Global analysis of biosynthetic gene clusters reveals vast potential of secondary metabolite production in Penicillium species.</title>
        <authorList>
            <person name="Nielsen J.C."/>
            <person name="Grijseels S."/>
            <person name="Prigent S."/>
            <person name="Ji B."/>
            <person name="Dainat J."/>
            <person name="Nielsen K.F."/>
            <person name="Frisvad J.C."/>
            <person name="Workman M."/>
            <person name="Nielsen J."/>
        </authorList>
    </citation>
    <scope>NUCLEOTIDE SEQUENCE [LARGE SCALE GENOMIC DNA]</scope>
    <source>
        <strain evidence="2">IBT 13039</strain>
    </source>
</reference>
<evidence type="ECO:0000313" key="2">
    <source>
        <dbReference type="Proteomes" id="UP000191691"/>
    </source>
</evidence>
<name>A0A1V6YT61_PENNA</name>
<dbReference type="Proteomes" id="UP000191691">
    <property type="component" value="Unassembled WGS sequence"/>
</dbReference>
<organism evidence="1 2">
    <name type="scientific">Penicillium nalgiovense</name>
    <dbReference type="NCBI Taxonomy" id="60175"/>
    <lineage>
        <taxon>Eukaryota</taxon>
        <taxon>Fungi</taxon>
        <taxon>Dikarya</taxon>
        <taxon>Ascomycota</taxon>
        <taxon>Pezizomycotina</taxon>
        <taxon>Eurotiomycetes</taxon>
        <taxon>Eurotiomycetidae</taxon>
        <taxon>Eurotiales</taxon>
        <taxon>Aspergillaceae</taxon>
        <taxon>Penicillium</taxon>
    </lineage>
</organism>
<protein>
    <submittedName>
        <fullName evidence="1">Uncharacterized protein</fullName>
    </submittedName>
</protein>
<dbReference type="EMBL" id="MOOB01000012">
    <property type="protein sequence ID" value="OQE90382.1"/>
    <property type="molecule type" value="Genomic_DNA"/>
</dbReference>
<gene>
    <name evidence="1" type="ORF">PENNAL_c0012G06420</name>
</gene>
<accession>A0A1V6YT61</accession>
<dbReference type="AlphaFoldDB" id="A0A1V6YT61"/>